<dbReference type="InterPro" id="IPR036640">
    <property type="entry name" value="ABC1_TM_sf"/>
</dbReference>
<keyword evidence="6 7" id="KW-0472">Membrane</keyword>
<keyword evidence="5 7" id="KW-1133">Transmembrane helix</keyword>
<keyword evidence="11" id="KW-1185">Reference proteome</keyword>
<evidence type="ECO:0000256" key="1">
    <source>
        <dbReference type="ARBA" id="ARBA00004651"/>
    </source>
</evidence>
<dbReference type="CDD" id="cd03251">
    <property type="entry name" value="ABCC_MsbA"/>
    <property type="match status" value="1"/>
</dbReference>
<evidence type="ECO:0000313" key="11">
    <source>
        <dbReference type="Proteomes" id="UP000682403"/>
    </source>
</evidence>
<dbReference type="PROSITE" id="PS50929">
    <property type="entry name" value="ABC_TM1F"/>
    <property type="match status" value="1"/>
</dbReference>
<dbReference type="RefSeq" id="WP_211556117.1">
    <property type="nucleotide sequence ID" value="NZ_JAGVRK010000001.1"/>
</dbReference>
<dbReference type="SUPFAM" id="SSF90123">
    <property type="entry name" value="ABC transporter transmembrane region"/>
    <property type="match status" value="1"/>
</dbReference>
<comment type="caution">
    <text evidence="10">The sequence shown here is derived from an EMBL/GenBank/DDBJ whole genome shotgun (WGS) entry which is preliminary data.</text>
</comment>
<dbReference type="Pfam" id="PF00664">
    <property type="entry name" value="ABC_membrane"/>
    <property type="match status" value="1"/>
</dbReference>
<dbReference type="SUPFAM" id="SSF52540">
    <property type="entry name" value="P-loop containing nucleoside triphosphate hydrolases"/>
    <property type="match status" value="1"/>
</dbReference>
<dbReference type="PROSITE" id="PS00211">
    <property type="entry name" value="ABC_TRANSPORTER_1"/>
    <property type="match status" value="1"/>
</dbReference>
<dbReference type="GO" id="GO:0005524">
    <property type="term" value="F:ATP binding"/>
    <property type="evidence" value="ECO:0007669"/>
    <property type="project" value="UniProtKB-KW"/>
</dbReference>
<gene>
    <name evidence="10" type="ORF">J9317_02135</name>
</gene>
<dbReference type="InterPro" id="IPR017871">
    <property type="entry name" value="ABC_transporter-like_CS"/>
</dbReference>
<feature type="domain" description="ABC transporter" evidence="8">
    <location>
        <begin position="339"/>
        <end position="574"/>
    </location>
</feature>
<feature type="transmembrane region" description="Helical" evidence="7">
    <location>
        <begin position="282"/>
        <end position="303"/>
    </location>
</feature>
<dbReference type="Pfam" id="PF00005">
    <property type="entry name" value="ABC_tran"/>
    <property type="match status" value="1"/>
</dbReference>
<reference evidence="10 11" key="1">
    <citation type="submission" date="2021-04" db="EMBL/GenBank/DDBJ databases">
        <title>Metabacillus sp. strain KIGAM252 whole genome sequence.</title>
        <authorList>
            <person name="Seo M.-J."/>
            <person name="Cho E.-S."/>
            <person name="Hwang C.Y."/>
            <person name="Yoon D.J."/>
        </authorList>
    </citation>
    <scope>NUCLEOTIDE SEQUENCE [LARGE SCALE GENOMIC DNA]</scope>
    <source>
        <strain evidence="10 11">KIGAM252</strain>
    </source>
</reference>
<evidence type="ECO:0000256" key="3">
    <source>
        <dbReference type="ARBA" id="ARBA00022741"/>
    </source>
</evidence>
<dbReference type="Gene3D" id="1.20.1560.10">
    <property type="entry name" value="ABC transporter type 1, transmembrane domain"/>
    <property type="match status" value="1"/>
</dbReference>
<evidence type="ECO:0000259" key="9">
    <source>
        <dbReference type="PROSITE" id="PS50929"/>
    </source>
</evidence>
<keyword evidence="4 10" id="KW-0067">ATP-binding</keyword>
<evidence type="ECO:0000259" key="8">
    <source>
        <dbReference type="PROSITE" id="PS50893"/>
    </source>
</evidence>
<feature type="transmembrane region" description="Helical" evidence="7">
    <location>
        <begin position="250"/>
        <end position="270"/>
    </location>
</feature>
<dbReference type="InterPro" id="IPR011527">
    <property type="entry name" value="ABC1_TM_dom"/>
</dbReference>
<feature type="transmembrane region" description="Helical" evidence="7">
    <location>
        <begin position="59"/>
        <end position="80"/>
    </location>
</feature>
<feature type="transmembrane region" description="Helical" evidence="7">
    <location>
        <begin position="148"/>
        <end position="180"/>
    </location>
</feature>
<evidence type="ECO:0000256" key="4">
    <source>
        <dbReference type="ARBA" id="ARBA00022840"/>
    </source>
</evidence>
<dbReference type="Gene3D" id="3.40.50.300">
    <property type="entry name" value="P-loop containing nucleotide triphosphate hydrolases"/>
    <property type="match status" value="1"/>
</dbReference>
<dbReference type="PROSITE" id="PS50893">
    <property type="entry name" value="ABC_TRANSPORTER_2"/>
    <property type="match status" value="1"/>
</dbReference>
<keyword evidence="2 7" id="KW-0812">Transmembrane</keyword>
<dbReference type="CDD" id="cd18549">
    <property type="entry name" value="ABC_6TM_YwjA_like"/>
    <property type="match status" value="1"/>
</dbReference>
<organism evidence="10 11">
    <name type="scientific">Metabacillus flavus</name>
    <dbReference type="NCBI Taxonomy" id="2823519"/>
    <lineage>
        <taxon>Bacteria</taxon>
        <taxon>Bacillati</taxon>
        <taxon>Bacillota</taxon>
        <taxon>Bacilli</taxon>
        <taxon>Bacillales</taxon>
        <taxon>Bacillaceae</taxon>
        <taxon>Metabacillus</taxon>
    </lineage>
</organism>
<evidence type="ECO:0000256" key="5">
    <source>
        <dbReference type="ARBA" id="ARBA00022989"/>
    </source>
</evidence>
<name>A0ABS5LA20_9BACI</name>
<keyword evidence="3" id="KW-0547">Nucleotide-binding</keyword>
<dbReference type="SMART" id="SM00382">
    <property type="entry name" value="AAA"/>
    <property type="match status" value="1"/>
</dbReference>
<protein>
    <submittedName>
        <fullName evidence="10">ABC transporter ATP-binding protein</fullName>
    </submittedName>
</protein>
<dbReference type="InterPro" id="IPR027417">
    <property type="entry name" value="P-loop_NTPase"/>
</dbReference>
<feature type="transmembrane region" description="Helical" evidence="7">
    <location>
        <begin position="15"/>
        <end position="39"/>
    </location>
</feature>
<dbReference type="InterPro" id="IPR003439">
    <property type="entry name" value="ABC_transporter-like_ATP-bd"/>
</dbReference>
<dbReference type="EMBL" id="JAGVRK010000001">
    <property type="protein sequence ID" value="MBS2967572.1"/>
    <property type="molecule type" value="Genomic_DNA"/>
</dbReference>
<evidence type="ECO:0000256" key="6">
    <source>
        <dbReference type="ARBA" id="ARBA00023136"/>
    </source>
</evidence>
<dbReference type="PANTHER" id="PTHR43394:SF1">
    <property type="entry name" value="ATP-BINDING CASSETTE SUB-FAMILY B MEMBER 10, MITOCHONDRIAL"/>
    <property type="match status" value="1"/>
</dbReference>
<sequence length="575" mass="65283">MNHLWKKFLSYYKPYWRLFTVVMVCSILGSAISLAYPLLTRYITKDVLEGVDENSLNQILLTGAAMLVLALVQMGFNYVMDYHGHRMGALMESDLRSELFSHYQSLSFPFYDRQKTGQLMSRMTNDLFWLSELYHHGPEDLLKYSVRFIGTFVILLTINVPLTLAIFAFLPFMAVFAIYFNRKVNFALKRNKVQIGEINAQVEDNLAGIRVVQSFTNEALEKEKFEYENNRFLESRKAGYRYEAYFSNGFEMFIQLISITVVVAGGAAIVHSSLDLADLITFLMYVGFLIEPIQRVINVAVLYQEGMTGFERFVEMMKIEPDITDSPEAMELEHANGTIEFRNVCFRYGDDQPNVVDHLSLKIEAGEYAALVGPSGAGKTTICTLIPRFYDIQHGEITIDGINIQDITLSSLRKNIGVVQQDVYLFAGTVLDNIRYGNRDATDEEIIEAAKNAHAHEFIMKLPNGYDTDIGQRGVRLSGGQKQRLSIARVFLKNPPIVIFDEATSALDNESEKVVKDSLERLAQNRTTLVIAHRLSTIRNAERIIVLKENGIAEQGTHQELMNRNGAYARLQEVL</sequence>
<dbReference type="Proteomes" id="UP000682403">
    <property type="component" value="Unassembled WGS sequence"/>
</dbReference>
<feature type="domain" description="ABC transmembrane type-1" evidence="9">
    <location>
        <begin position="21"/>
        <end position="305"/>
    </location>
</feature>
<dbReference type="InterPro" id="IPR039421">
    <property type="entry name" value="Type_1_exporter"/>
</dbReference>
<accession>A0ABS5LA20</accession>
<dbReference type="InterPro" id="IPR003593">
    <property type="entry name" value="AAA+_ATPase"/>
</dbReference>
<evidence type="ECO:0000256" key="2">
    <source>
        <dbReference type="ARBA" id="ARBA00022692"/>
    </source>
</evidence>
<comment type="subcellular location">
    <subcellularLocation>
        <location evidence="1">Cell membrane</location>
        <topology evidence="1">Multi-pass membrane protein</topology>
    </subcellularLocation>
</comment>
<dbReference type="PANTHER" id="PTHR43394">
    <property type="entry name" value="ATP-DEPENDENT PERMEASE MDL1, MITOCHONDRIAL"/>
    <property type="match status" value="1"/>
</dbReference>
<evidence type="ECO:0000313" key="10">
    <source>
        <dbReference type="EMBL" id="MBS2967572.1"/>
    </source>
</evidence>
<proteinExistence type="predicted"/>
<evidence type="ECO:0000256" key="7">
    <source>
        <dbReference type="SAM" id="Phobius"/>
    </source>
</evidence>